<dbReference type="EMBL" id="CAJJDP010000010">
    <property type="protein sequence ID" value="CAD8139991.1"/>
    <property type="molecule type" value="Genomic_DNA"/>
</dbReference>
<dbReference type="AlphaFoldDB" id="A0A8S1SFQ2"/>
<accession>A0A8S1SFQ2</accession>
<keyword evidence="3" id="KW-1185">Reference proteome</keyword>
<dbReference type="Proteomes" id="UP000683925">
    <property type="component" value="Unassembled WGS sequence"/>
</dbReference>
<feature type="compositionally biased region" description="Basic and acidic residues" evidence="1">
    <location>
        <begin position="85"/>
        <end position="96"/>
    </location>
</feature>
<dbReference type="OrthoDB" id="303311at2759"/>
<organism evidence="2 3">
    <name type="scientific">Paramecium octaurelia</name>
    <dbReference type="NCBI Taxonomy" id="43137"/>
    <lineage>
        <taxon>Eukaryota</taxon>
        <taxon>Sar</taxon>
        <taxon>Alveolata</taxon>
        <taxon>Ciliophora</taxon>
        <taxon>Intramacronucleata</taxon>
        <taxon>Oligohymenophorea</taxon>
        <taxon>Peniculida</taxon>
        <taxon>Parameciidae</taxon>
        <taxon>Paramecium</taxon>
    </lineage>
</organism>
<proteinExistence type="predicted"/>
<dbReference type="OMA" id="QRMFDEP"/>
<evidence type="ECO:0000313" key="2">
    <source>
        <dbReference type="EMBL" id="CAD8139991.1"/>
    </source>
</evidence>
<sequence length="119" mass="14233">MFEENISQRNPLEVSNHANAVKRFENLEKLKLIERLETIQRIKKSNDRLEIKKFMFQLQQRMFDEPDQSSKANFREYAQKSVEKLKRDSKLSRSPDSRQTTAAEKQTEIKEIEVKPFNM</sequence>
<name>A0A8S1SFQ2_PAROT</name>
<protein>
    <submittedName>
        <fullName evidence="2">Uncharacterized protein</fullName>
    </submittedName>
</protein>
<gene>
    <name evidence="2" type="ORF">POCTA_138.1.T0110174</name>
</gene>
<feature type="region of interest" description="Disordered" evidence="1">
    <location>
        <begin position="85"/>
        <end position="119"/>
    </location>
</feature>
<evidence type="ECO:0000256" key="1">
    <source>
        <dbReference type="SAM" id="MobiDB-lite"/>
    </source>
</evidence>
<reference evidence="2" key="1">
    <citation type="submission" date="2021-01" db="EMBL/GenBank/DDBJ databases">
        <authorList>
            <consortium name="Genoscope - CEA"/>
            <person name="William W."/>
        </authorList>
    </citation>
    <scope>NUCLEOTIDE SEQUENCE</scope>
</reference>
<feature type="compositionally biased region" description="Basic and acidic residues" evidence="1">
    <location>
        <begin position="105"/>
        <end position="119"/>
    </location>
</feature>
<comment type="caution">
    <text evidence="2">The sequence shown here is derived from an EMBL/GenBank/DDBJ whole genome shotgun (WGS) entry which is preliminary data.</text>
</comment>
<evidence type="ECO:0000313" key="3">
    <source>
        <dbReference type="Proteomes" id="UP000683925"/>
    </source>
</evidence>